<dbReference type="EMBL" id="JABEQJ010000005">
    <property type="protein sequence ID" value="MBB2159664.1"/>
    <property type="molecule type" value="Genomic_DNA"/>
</dbReference>
<keyword evidence="1" id="KW-0812">Transmembrane</keyword>
<name>A0A7W4IBE9_9PROT</name>
<keyword evidence="1" id="KW-1133">Transmembrane helix</keyword>
<proteinExistence type="predicted"/>
<dbReference type="RefSeq" id="WP_182996522.1">
    <property type="nucleotide sequence ID" value="NZ_JABEQJ010000005.1"/>
</dbReference>
<gene>
    <name evidence="2" type="ORF">HLH48_05665</name>
</gene>
<organism evidence="2 3">
    <name type="scientific">Gluconacetobacter sacchari</name>
    <dbReference type="NCBI Taxonomy" id="92759"/>
    <lineage>
        <taxon>Bacteria</taxon>
        <taxon>Pseudomonadati</taxon>
        <taxon>Pseudomonadota</taxon>
        <taxon>Alphaproteobacteria</taxon>
        <taxon>Acetobacterales</taxon>
        <taxon>Acetobacteraceae</taxon>
        <taxon>Gluconacetobacter</taxon>
    </lineage>
</organism>
<feature type="transmembrane region" description="Helical" evidence="1">
    <location>
        <begin position="22"/>
        <end position="42"/>
    </location>
</feature>
<dbReference type="Proteomes" id="UP000589085">
    <property type="component" value="Unassembled WGS sequence"/>
</dbReference>
<evidence type="ECO:0000313" key="3">
    <source>
        <dbReference type="Proteomes" id="UP000589085"/>
    </source>
</evidence>
<accession>A0A7W4IBE9</accession>
<dbReference type="AlphaFoldDB" id="A0A7W4IBE9"/>
<keyword evidence="1" id="KW-0472">Membrane</keyword>
<comment type="caution">
    <text evidence="2">The sequence shown here is derived from an EMBL/GenBank/DDBJ whole genome shotgun (WGS) entry which is preliminary data.</text>
</comment>
<evidence type="ECO:0000313" key="2">
    <source>
        <dbReference type="EMBL" id="MBB2159664.1"/>
    </source>
</evidence>
<sequence length="50" mass="5089">MDDKRLAGIPGDHGLSNTTRQVIGGIAVVAVLVVAIIASIMLSPTIIPGH</sequence>
<reference evidence="2 3" key="1">
    <citation type="submission" date="2020-04" db="EMBL/GenBank/DDBJ databases">
        <title>Description of novel Gluconacetobacter.</title>
        <authorList>
            <person name="Sombolestani A."/>
        </authorList>
    </citation>
    <scope>NUCLEOTIDE SEQUENCE [LARGE SCALE GENOMIC DNA]</scope>
    <source>
        <strain evidence="2 3">LMG 19747</strain>
    </source>
</reference>
<protein>
    <submittedName>
        <fullName evidence="2">Uncharacterized protein</fullName>
    </submittedName>
</protein>
<evidence type="ECO:0000256" key="1">
    <source>
        <dbReference type="SAM" id="Phobius"/>
    </source>
</evidence>